<reference evidence="1 2" key="1">
    <citation type="journal article" date="2014" name="BMC Genomics">
        <title>Comparative genomics of the major fungal agents of human and animal Sporotrichosis: Sporothrix schenckii and Sporothrix brasiliensis.</title>
        <authorList>
            <person name="Teixeira M.M."/>
            <person name="de Almeida L.G."/>
            <person name="Kubitschek-Barreira P."/>
            <person name="Alves F.L."/>
            <person name="Kioshima E.S."/>
            <person name="Abadio A.K."/>
            <person name="Fernandes L."/>
            <person name="Derengowski L.S."/>
            <person name="Ferreira K.S."/>
            <person name="Souza R.C."/>
            <person name="Ruiz J.C."/>
            <person name="de Andrade N.C."/>
            <person name="Paes H.C."/>
            <person name="Nicola A.M."/>
            <person name="Albuquerque P."/>
            <person name="Gerber A.L."/>
            <person name="Martins V.P."/>
            <person name="Peconick L.D."/>
            <person name="Neto A.V."/>
            <person name="Chaucanez C.B."/>
            <person name="Silva P.A."/>
            <person name="Cunha O.L."/>
            <person name="de Oliveira F.F."/>
            <person name="dos Santos T.C."/>
            <person name="Barros A.L."/>
            <person name="Soares M.A."/>
            <person name="de Oliveira L.M."/>
            <person name="Marini M.M."/>
            <person name="Villalobos-Duno H."/>
            <person name="Cunha M.M."/>
            <person name="de Hoog S."/>
            <person name="da Silveira J.F."/>
            <person name="Henrissat B."/>
            <person name="Nino-Vega G.A."/>
            <person name="Cisalpino P.S."/>
            <person name="Mora-Montes H.M."/>
            <person name="Almeida S.R."/>
            <person name="Stajich J.E."/>
            <person name="Lopes-Bezerra L.M."/>
            <person name="Vasconcelos A.T."/>
            <person name="Felipe M.S."/>
        </authorList>
    </citation>
    <scope>NUCLEOTIDE SEQUENCE [LARGE SCALE GENOMIC DNA]</scope>
    <source>
        <strain evidence="1 2">1099-18</strain>
    </source>
</reference>
<organism evidence="1 2">
    <name type="scientific">Sporothrix schenckii 1099-18</name>
    <dbReference type="NCBI Taxonomy" id="1397361"/>
    <lineage>
        <taxon>Eukaryota</taxon>
        <taxon>Fungi</taxon>
        <taxon>Dikarya</taxon>
        <taxon>Ascomycota</taxon>
        <taxon>Pezizomycotina</taxon>
        <taxon>Sordariomycetes</taxon>
        <taxon>Sordariomycetidae</taxon>
        <taxon>Ophiostomatales</taxon>
        <taxon>Ophiostomataceae</taxon>
        <taxon>Sporothrix</taxon>
    </lineage>
</organism>
<dbReference type="EMBL" id="AXCR01000011">
    <property type="protein sequence ID" value="KJR81872.1"/>
    <property type="molecule type" value="Genomic_DNA"/>
</dbReference>
<name>A0A0F2LWM3_SPOSC</name>
<dbReference type="RefSeq" id="XP_016584548.1">
    <property type="nucleotide sequence ID" value="XM_016727865.1"/>
</dbReference>
<evidence type="ECO:0000313" key="1">
    <source>
        <dbReference type="EMBL" id="KJR81872.1"/>
    </source>
</evidence>
<comment type="caution">
    <text evidence="1">The sequence shown here is derived from an EMBL/GenBank/DDBJ whole genome shotgun (WGS) entry which is preliminary data.</text>
</comment>
<evidence type="ECO:0000313" key="2">
    <source>
        <dbReference type="Proteomes" id="UP000033710"/>
    </source>
</evidence>
<dbReference type="KEGG" id="ssck:SPSK_00923"/>
<gene>
    <name evidence="1" type="ORF">SPSK_00923</name>
</gene>
<accession>A0A0F2LWM3</accession>
<dbReference type="GeneID" id="27663142"/>
<dbReference type="AlphaFoldDB" id="A0A0F2LWM3"/>
<sequence>MAAHGLSLHKTARPVAGWKRLGHRSPRRRMASTSRSSHLVAGLAYETAPAAEFRAFSQKATRCMLYARGNSSSCFATPMIHADVGSSSSGLLHQHPVVGGLATLKMFFVAVCGDSCQCVDSLGLFAHAGKSMRCNSEKDGMFSAFCKTGK</sequence>
<protein>
    <submittedName>
        <fullName evidence="1">Uncharacterized protein</fullName>
    </submittedName>
</protein>
<reference evidence="1 2" key="2">
    <citation type="journal article" date="2015" name="Eukaryot. Cell">
        <title>Asexual propagation of a virulent clone complex in a human and feline outbreak of sporotrichosis.</title>
        <authorList>
            <person name="Teixeira Mde M."/>
            <person name="Rodrigues A.M."/>
            <person name="Tsui C.K."/>
            <person name="de Almeida L.G."/>
            <person name="Van Diepeningen A.D."/>
            <person name="van den Ende B.G."/>
            <person name="Fernandes G.F."/>
            <person name="Kano R."/>
            <person name="Hamelin R.C."/>
            <person name="Lopes-Bezerra L.M."/>
            <person name="Vasconcelos A.T."/>
            <person name="de Hoog S."/>
            <person name="de Camargo Z.P."/>
            <person name="Felipe M.S."/>
        </authorList>
    </citation>
    <scope>NUCLEOTIDE SEQUENCE [LARGE SCALE GENOMIC DNA]</scope>
    <source>
        <strain evidence="1 2">1099-18</strain>
    </source>
</reference>
<dbReference type="Proteomes" id="UP000033710">
    <property type="component" value="Unassembled WGS sequence"/>
</dbReference>
<dbReference type="VEuPathDB" id="FungiDB:SPSK_00923"/>
<proteinExistence type="predicted"/>